<dbReference type="Pfam" id="PF07719">
    <property type="entry name" value="TPR_2"/>
    <property type="match status" value="1"/>
</dbReference>
<dbReference type="PROSITE" id="PS50005">
    <property type="entry name" value="TPR"/>
    <property type="match status" value="1"/>
</dbReference>
<dbReference type="GO" id="GO:0046047">
    <property type="term" value="P:TTP catabolic process"/>
    <property type="evidence" value="ECO:0007669"/>
    <property type="project" value="TreeGrafter"/>
</dbReference>
<dbReference type="PANTHER" id="PTHR30522:SF0">
    <property type="entry name" value="NUCLEOSIDE TRIPHOSPHATE PYROPHOSPHOHYDROLASE"/>
    <property type="match status" value="1"/>
</dbReference>
<dbReference type="PANTHER" id="PTHR30522">
    <property type="entry name" value="NUCLEOSIDE TRIPHOSPHATE PYROPHOSPHOHYDROLASE"/>
    <property type="match status" value="1"/>
</dbReference>
<dbReference type="GO" id="GO:0046076">
    <property type="term" value="P:dTTP catabolic process"/>
    <property type="evidence" value="ECO:0007669"/>
    <property type="project" value="TreeGrafter"/>
</dbReference>
<dbReference type="Pfam" id="PF13181">
    <property type="entry name" value="TPR_8"/>
    <property type="match status" value="1"/>
</dbReference>
<proteinExistence type="predicted"/>
<dbReference type="InterPro" id="IPR011990">
    <property type="entry name" value="TPR-like_helical_dom_sf"/>
</dbReference>
<dbReference type="InterPro" id="IPR019734">
    <property type="entry name" value="TPR_rpt"/>
</dbReference>
<dbReference type="GO" id="GO:0006203">
    <property type="term" value="P:dGTP catabolic process"/>
    <property type="evidence" value="ECO:0007669"/>
    <property type="project" value="TreeGrafter"/>
</dbReference>
<evidence type="ECO:0000313" key="3">
    <source>
        <dbReference type="EMBL" id="KKM16556.1"/>
    </source>
</evidence>
<name>A0A0F9HMR3_9ZZZZ</name>
<evidence type="ECO:0000256" key="1">
    <source>
        <dbReference type="ARBA" id="ARBA00022737"/>
    </source>
</evidence>
<dbReference type="PROSITE" id="PS50293">
    <property type="entry name" value="TPR_REGION"/>
    <property type="match status" value="1"/>
</dbReference>
<protein>
    <recommendedName>
        <fullName evidence="4">Tetratricopeptide repeat protein</fullName>
    </recommendedName>
</protein>
<dbReference type="EMBL" id="LAZR01014648">
    <property type="protein sequence ID" value="KKM16556.1"/>
    <property type="molecule type" value="Genomic_DNA"/>
</dbReference>
<dbReference type="GO" id="GO:0046081">
    <property type="term" value="P:dUTP catabolic process"/>
    <property type="evidence" value="ECO:0007669"/>
    <property type="project" value="TreeGrafter"/>
</dbReference>
<dbReference type="InterPro" id="IPR013105">
    <property type="entry name" value="TPR_2"/>
</dbReference>
<evidence type="ECO:0000256" key="2">
    <source>
        <dbReference type="ARBA" id="ARBA00022803"/>
    </source>
</evidence>
<dbReference type="SUPFAM" id="SSF48452">
    <property type="entry name" value="TPR-like"/>
    <property type="match status" value="1"/>
</dbReference>
<feature type="non-terminal residue" evidence="3">
    <location>
        <position position="1"/>
    </location>
</feature>
<organism evidence="3">
    <name type="scientific">marine sediment metagenome</name>
    <dbReference type="NCBI Taxonomy" id="412755"/>
    <lineage>
        <taxon>unclassified sequences</taxon>
        <taxon>metagenomes</taxon>
        <taxon>ecological metagenomes</taxon>
    </lineage>
</organism>
<dbReference type="GO" id="GO:0047429">
    <property type="term" value="F:nucleoside triphosphate diphosphatase activity"/>
    <property type="evidence" value="ECO:0007669"/>
    <property type="project" value="InterPro"/>
</dbReference>
<dbReference type="AlphaFoldDB" id="A0A0F9HMR3"/>
<dbReference type="Gene3D" id="1.25.40.10">
    <property type="entry name" value="Tetratricopeptide repeat domain"/>
    <property type="match status" value="1"/>
</dbReference>
<dbReference type="InterPro" id="IPR011551">
    <property type="entry name" value="NTP_PyrPHydrolase_MazG"/>
</dbReference>
<keyword evidence="2" id="KW-0802">TPR repeat</keyword>
<sequence length="111" mass="13058">HIALIYIGLKEYDKALVSFENVLKHELDAESYSRMGTIHFIRKEFDKAEKEFKTTLKIDPENALERTNKKFIGRFQYLEEKAKALGKPMKEMTLAEMDVFWEEAKRLGDGR</sequence>
<gene>
    <name evidence="3" type="ORF">LCGC14_1684700</name>
</gene>
<keyword evidence="1" id="KW-0677">Repeat</keyword>
<reference evidence="3" key="1">
    <citation type="journal article" date="2015" name="Nature">
        <title>Complex archaea that bridge the gap between prokaryotes and eukaryotes.</title>
        <authorList>
            <person name="Spang A."/>
            <person name="Saw J.H."/>
            <person name="Jorgensen S.L."/>
            <person name="Zaremba-Niedzwiedzka K."/>
            <person name="Martijn J."/>
            <person name="Lind A.E."/>
            <person name="van Eijk R."/>
            <person name="Schleper C."/>
            <person name="Guy L."/>
            <person name="Ettema T.J."/>
        </authorList>
    </citation>
    <scope>NUCLEOTIDE SEQUENCE</scope>
</reference>
<dbReference type="GO" id="GO:0046061">
    <property type="term" value="P:dATP catabolic process"/>
    <property type="evidence" value="ECO:0007669"/>
    <property type="project" value="TreeGrafter"/>
</dbReference>
<comment type="caution">
    <text evidence="3">The sequence shown here is derived from an EMBL/GenBank/DDBJ whole genome shotgun (WGS) entry which is preliminary data.</text>
</comment>
<evidence type="ECO:0008006" key="4">
    <source>
        <dbReference type="Google" id="ProtNLM"/>
    </source>
</evidence>
<dbReference type="InterPro" id="IPR048011">
    <property type="entry name" value="NTP-PPase_MazG-like_C"/>
</dbReference>
<dbReference type="GO" id="GO:0046052">
    <property type="term" value="P:UTP catabolic process"/>
    <property type="evidence" value="ECO:0007669"/>
    <property type="project" value="TreeGrafter"/>
</dbReference>
<dbReference type="CDD" id="cd11529">
    <property type="entry name" value="NTP-PPase_MazG_Cterm"/>
    <property type="match status" value="1"/>
</dbReference>
<dbReference type="SMART" id="SM00028">
    <property type="entry name" value="TPR"/>
    <property type="match status" value="1"/>
</dbReference>
<accession>A0A0F9HMR3</accession>